<keyword evidence="2" id="KW-0539">Nucleus</keyword>
<feature type="region of interest" description="Disordered" evidence="3">
    <location>
        <begin position="290"/>
        <end position="380"/>
    </location>
</feature>
<gene>
    <name evidence="5" type="ORF">BGZ65_009127</name>
</gene>
<feature type="region of interest" description="Disordered" evidence="3">
    <location>
        <begin position="184"/>
        <end position="217"/>
    </location>
</feature>
<dbReference type="SUPFAM" id="SSF57959">
    <property type="entry name" value="Leucine zipper domain"/>
    <property type="match status" value="1"/>
</dbReference>
<dbReference type="PROSITE" id="PS00036">
    <property type="entry name" value="BZIP_BASIC"/>
    <property type="match status" value="1"/>
</dbReference>
<feature type="compositionally biased region" description="Basic and acidic residues" evidence="3">
    <location>
        <begin position="296"/>
        <end position="306"/>
    </location>
</feature>
<dbReference type="OrthoDB" id="2411555at2759"/>
<evidence type="ECO:0000256" key="3">
    <source>
        <dbReference type="SAM" id="MobiDB-lite"/>
    </source>
</evidence>
<dbReference type="InterPro" id="IPR050936">
    <property type="entry name" value="AP-1-like"/>
</dbReference>
<feature type="compositionally biased region" description="Low complexity" evidence="3">
    <location>
        <begin position="10"/>
        <end position="26"/>
    </location>
</feature>
<dbReference type="GO" id="GO:0001228">
    <property type="term" value="F:DNA-binding transcription activator activity, RNA polymerase II-specific"/>
    <property type="evidence" value="ECO:0007669"/>
    <property type="project" value="TreeGrafter"/>
</dbReference>
<feature type="compositionally biased region" description="Low complexity" evidence="3">
    <location>
        <begin position="184"/>
        <end position="198"/>
    </location>
</feature>
<reference evidence="5" key="1">
    <citation type="journal article" date="2020" name="Fungal Divers.">
        <title>Resolving the Mortierellaceae phylogeny through synthesis of multi-gene phylogenetics and phylogenomics.</title>
        <authorList>
            <person name="Vandepol N."/>
            <person name="Liber J."/>
            <person name="Desiro A."/>
            <person name="Na H."/>
            <person name="Kennedy M."/>
            <person name="Barry K."/>
            <person name="Grigoriev I.V."/>
            <person name="Miller A.N."/>
            <person name="O'Donnell K."/>
            <person name="Stajich J.E."/>
            <person name="Bonito G."/>
        </authorList>
    </citation>
    <scope>NUCLEOTIDE SEQUENCE</scope>
    <source>
        <strain evidence="5">MES-2147</strain>
    </source>
</reference>
<feature type="compositionally biased region" description="Low complexity" evidence="3">
    <location>
        <begin position="131"/>
        <end position="141"/>
    </location>
</feature>
<dbReference type="InterPro" id="IPR046347">
    <property type="entry name" value="bZIP_sf"/>
</dbReference>
<comment type="caution">
    <text evidence="5">The sequence shown here is derived from an EMBL/GenBank/DDBJ whole genome shotgun (WGS) entry which is preliminary data.</text>
</comment>
<dbReference type="Proteomes" id="UP000749646">
    <property type="component" value="Unassembled WGS sequence"/>
</dbReference>
<feature type="compositionally biased region" description="Low complexity" evidence="3">
    <location>
        <begin position="43"/>
        <end position="122"/>
    </location>
</feature>
<evidence type="ECO:0000313" key="6">
    <source>
        <dbReference type="Proteomes" id="UP000749646"/>
    </source>
</evidence>
<feature type="region of interest" description="Disordered" evidence="3">
    <location>
        <begin position="244"/>
        <end position="275"/>
    </location>
</feature>
<dbReference type="PANTHER" id="PTHR40621:SF6">
    <property type="entry name" value="AP-1-LIKE TRANSCRIPTION FACTOR YAP1-RELATED"/>
    <property type="match status" value="1"/>
</dbReference>
<evidence type="ECO:0000256" key="1">
    <source>
        <dbReference type="ARBA" id="ARBA00004123"/>
    </source>
</evidence>
<feature type="region of interest" description="Disordered" evidence="3">
    <location>
        <begin position="1"/>
        <end position="146"/>
    </location>
</feature>
<evidence type="ECO:0000259" key="4">
    <source>
        <dbReference type="PROSITE" id="PS00036"/>
    </source>
</evidence>
<organism evidence="5 6">
    <name type="scientific">Modicella reniformis</name>
    <dbReference type="NCBI Taxonomy" id="1440133"/>
    <lineage>
        <taxon>Eukaryota</taxon>
        <taxon>Fungi</taxon>
        <taxon>Fungi incertae sedis</taxon>
        <taxon>Mucoromycota</taxon>
        <taxon>Mortierellomycotina</taxon>
        <taxon>Mortierellomycetes</taxon>
        <taxon>Mortierellales</taxon>
        <taxon>Mortierellaceae</taxon>
        <taxon>Modicella</taxon>
    </lineage>
</organism>
<sequence length="380" mass="40775">LYMGSPSAPPSTTTSSSLSRPDSITTMEYLQNNSQGHGHHQRAGSASSAATNASTGQGTAIAASQSSQQESSASSPSASAASKTTTTASSNSPSNSTNTTTTAAGTKDSSSGNKSSTSTAGSEQGRNSSKRAAQNRAAQRAFRQRKDLYVRELERKAELLVAAENQLMTLTARNRELEAMFAAHQQQQQHHASASSSPLPSPLPQQDGYSMGGRGEREWDREREWGFREHRSFENGNVPYDHFHSSSAPSMRPAIGRHSSAQHLRQAYNSSSPSINGISIKHLSLNSKLSYQAQRPDSDHEIESHGRPHRHLHRHPSESSLNLSRTGGSFPPPPAEIKEDDYAGGSWTHGLRGPVESRGELSMSSPSSSYKSPMSGPHES</sequence>
<feature type="compositionally biased region" description="Low complexity" evidence="3">
    <location>
        <begin position="362"/>
        <end position="380"/>
    </location>
</feature>
<feature type="non-terminal residue" evidence="5">
    <location>
        <position position="1"/>
    </location>
</feature>
<dbReference type="InterPro" id="IPR004827">
    <property type="entry name" value="bZIP"/>
</dbReference>
<evidence type="ECO:0000313" key="5">
    <source>
        <dbReference type="EMBL" id="KAF9973688.1"/>
    </source>
</evidence>
<dbReference type="GO" id="GO:0000976">
    <property type="term" value="F:transcription cis-regulatory region binding"/>
    <property type="evidence" value="ECO:0007669"/>
    <property type="project" value="InterPro"/>
</dbReference>
<dbReference type="EMBL" id="JAAAHW010004516">
    <property type="protein sequence ID" value="KAF9973688.1"/>
    <property type="molecule type" value="Genomic_DNA"/>
</dbReference>
<dbReference type="Pfam" id="PF00170">
    <property type="entry name" value="bZIP_1"/>
    <property type="match status" value="1"/>
</dbReference>
<dbReference type="Gene3D" id="1.20.5.170">
    <property type="match status" value="1"/>
</dbReference>
<proteinExistence type="predicted"/>
<dbReference type="PANTHER" id="PTHR40621">
    <property type="entry name" value="TRANSCRIPTION FACTOR KAPC-RELATED"/>
    <property type="match status" value="1"/>
</dbReference>
<protein>
    <recommendedName>
        <fullName evidence="4">BZIP domain-containing protein</fullName>
    </recommendedName>
</protein>
<feature type="non-terminal residue" evidence="5">
    <location>
        <position position="380"/>
    </location>
</feature>
<name>A0A9P6M855_9FUNG</name>
<dbReference type="GO" id="GO:0090575">
    <property type="term" value="C:RNA polymerase II transcription regulator complex"/>
    <property type="evidence" value="ECO:0007669"/>
    <property type="project" value="TreeGrafter"/>
</dbReference>
<comment type="subcellular location">
    <subcellularLocation>
        <location evidence="1">Nucleus</location>
    </subcellularLocation>
</comment>
<evidence type="ECO:0000256" key="2">
    <source>
        <dbReference type="ARBA" id="ARBA00023242"/>
    </source>
</evidence>
<dbReference type="AlphaFoldDB" id="A0A9P6M855"/>
<accession>A0A9P6M855</accession>
<keyword evidence="6" id="KW-1185">Reference proteome</keyword>
<feature type="domain" description="BZIP" evidence="4">
    <location>
        <begin position="130"/>
        <end position="145"/>
    </location>
</feature>